<accession>A0A0Z8HD33</accession>
<dbReference type="GO" id="GO:0005737">
    <property type="term" value="C:cytoplasm"/>
    <property type="evidence" value="ECO:0007669"/>
    <property type="project" value="TreeGrafter"/>
</dbReference>
<dbReference type="RefSeq" id="WP_044758479.1">
    <property type="nucleotide sequence ID" value="NZ_CEEJ01000012.1"/>
</dbReference>
<gene>
    <name evidence="2" type="ORF">ERS132406_01814</name>
</gene>
<organism evidence="2 3">
    <name type="scientific">Streptococcus suis</name>
    <dbReference type="NCBI Taxonomy" id="1307"/>
    <lineage>
        <taxon>Bacteria</taxon>
        <taxon>Bacillati</taxon>
        <taxon>Bacillota</taxon>
        <taxon>Bacilli</taxon>
        <taxon>Lactobacillales</taxon>
        <taxon>Streptococcaceae</taxon>
        <taxon>Streptococcus</taxon>
    </lineage>
</organism>
<dbReference type="PANTHER" id="PTHR10928:SF2">
    <property type="entry name" value="SUPPRESSOR OF FUSED HOMOLOG"/>
    <property type="match status" value="1"/>
</dbReference>
<sequence>MGLFDFFKKKEPVEEPVPMAEQEAVEDDDSAPGWDAITTAFERVYPDQLNPKHYGTISKYILGGTDPLDGISVYDAGDFWHFVSYGLSELYFKESEDSDYSGYGIEFTFKLKKSDASEDDEEEIHCVCGNLQRLARYIFETGNVIFPNQYIYTKQTEGIDVMQTSALTGFVSLADDLVPEIDTPFGKVEFICLVGATDAELKAINNQEKTVEDIASKLGNQLTNYNRQSVV</sequence>
<dbReference type="AlphaFoldDB" id="A0A0Z8HD33"/>
<name>A0A0Z8HD33_STRSU</name>
<dbReference type="InterPro" id="IPR020941">
    <property type="entry name" value="SUFU-like_domain"/>
</dbReference>
<dbReference type="PANTHER" id="PTHR10928">
    <property type="entry name" value="SUPPRESSOR OF FUSED"/>
    <property type="match status" value="1"/>
</dbReference>
<evidence type="ECO:0000259" key="1">
    <source>
        <dbReference type="Pfam" id="PF05076"/>
    </source>
</evidence>
<evidence type="ECO:0000313" key="2">
    <source>
        <dbReference type="EMBL" id="CYV14921.1"/>
    </source>
</evidence>
<reference evidence="2 3" key="1">
    <citation type="submission" date="2016-02" db="EMBL/GenBank/DDBJ databases">
        <authorList>
            <consortium name="Pathogen Informatics"/>
        </authorList>
    </citation>
    <scope>NUCLEOTIDE SEQUENCE [LARGE SCALE GENOMIC DNA]</scope>
    <source>
        <strain evidence="2 3">LSS44</strain>
    </source>
</reference>
<evidence type="ECO:0000313" key="3">
    <source>
        <dbReference type="Proteomes" id="UP000072083"/>
    </source>
</evidence>
<protein>
    <submittedName>
        <fullName evidence="2">Suppressor of fused protein (SUFU)</fullName>
    </submittedName>
</protein>
<dbReference type="InterPro" id="IPR037181">
    <property type="entry name" value="SUFU_N"/>
</dbReference>
<proteinExistence type="predicted"/>
<dbReference type="Pfam" id="PF05076">
    <property type="entry name" value="SUFU"/>
    <property type="match status" value="1"/>
</dbReference>
<dbReference type="Proteomes" id="UP000072083">
    <property type="component" value="Unassembled WGS sequence"/>
</dbReference>
<dbReference type="EMBL" id="FIGZ01000023">
    <property type="protein sequence ID" value="CYV14921.1"/>
    <property type="molecule type" value="Genomic_DNA"/>
</dbReference>
<feature type="domain" description="Suppressor of fused-like" evidence="1">
    <location>
        <begin position="64"/>
        <end position="227"/>
    </location>
</feature>
<dbReference type="InterPro" id="IPR007768">
    <property type="entry name" value="Suppressor_of_fused"/>
</dbReference>
<dbReference type="SUPFAM" id="SSF103359">
    <property type="entry name" value="Suppressor of Fused, N-terminal domain"/>
    <property type="match status" value="1"/>
</dbReference>